<keyword evidence="2" id="KW-0479">Metal-binding</keyword>
<dbReference type="Proteomes" id="UP000193498">
    <property type="component" value="Unassembled WGS sequence"/>
</dbReference>
<accession>A0A1Y1XAN1</accession>
<evidence type="ECO:0000256" key="1">
    <source>
        <dbReference type="ARBA" id="ARBA00004123"/>
    </source>
</evidence>
<evidence type="ECO:0000313" key="6">
    <source>
        <dbReference type="EMBL" id="ORX82789.1"/>
    </source>
</evidence>
<keyword evidence="3" id="KW-0805">Transcription regulation</keyword>
<evidence type="ECO:0000256" key="4">
    <source>
        <dbReference type="ARBA" id="ARBA00023163"/>
    </source>
</evidence>
<dbReference type="OrthoDB" id="3862662at2759"/>
<proteinExistence type="predicted"/>
<dbReference type="PANTHER" id="PTHR47338">
    <property type="entry name" value="ZN(II)2CYS6 TRANSCRIPTION FACTOR (EUROFUNG)-RELATED"/>
    <property type="match status" value="1"/>
</dbReference>
<organism evidence="6 7">
    <name type="scientific">Basidiobolus meristosporus CBS 931.73</name>
    <dbReference type="NCBI Taxonomy" id="1314790"/>
    <lineage>
        <taxon>Eukaryota</taxon>
        <taxon>Fungi</taxon>
        <taxon>Fungi incertae sedis</taxon>
        <taxon>Zoopagomycota</taxon>
        <taxon>Entomophthoromycotina</taxon>
        <taxon>Basidiobolomycetes</taxon>
        <taxon>Basidiobolales</taxon>
        <taxon>Basidiobolaceae</taxon>
        <taxon>Basidiobolus</taxon>
    </lineage>
</organism>
<sequence length="383" mass="44011">MLFYDGRESAASTCLMLGAKIVQESGLALQDIDHDALGSSPIDGIEKEERRRLFWWLLILDRWAQKRTMTVEEKTACILPPGDEAKWQQLSFLLPSAQYRLSYEDRKMWSFMIEMEFLLSDISNLMSSLSDRNKLPALFGIIRITDRILDAPLKLKQLQSALHSWSDRLPSEYRYNAALAENVHASTHLDIPKWMRISYLISKLHLHQIQATLFCDAGDMGMVRECLEDAAEFVSIVRYLPETELVDDPLTFSYNILTSRILLTIMEYTFRTNENDSDFTQHMATLRNVEKYQMALQAKQHIDSIYELLSDSLVEIKTTAEHICAEIESQCMIPSSTLSESDTSISFQEIMETPLPPDMDIFKGSEPSDEIQELSNLLLLREC</sequence>
<dbReference type="AlphaFoldDB" id="A0A1Y1XAN1"/>
<dbReference type="GO" id="GO:0046872">
    <property type="term" value="F:metal ion binding"/>
    <property type="evidence" value="ECO:0007669"/>
    <property type="project" value="UniProtKB-KW"/>
</dbReference>
<keyword evidence="4" id="KW-0804">Transcription</keyword>
<name>A0A1Y1XAN1_9FUNG</name>
<evidence type="ECO:0008006" key="8">
    <source>
        <dbReference type="Google" id="ProtNLM"/>
    </source>
</evidence>
<comment type="subcellular location">
    <subcellularLocation>
        <location evidence="1">Nucleus</location>
    </subcellularLocation>
</comment>
<evidence type="ECO:0000256" key="5">
    <source>
        <dbReference type="ARBA" id="ARBA00023242"/>
    </source>
</evidence>
<dbReference type="CDD" id="cd12148">
    <property type="entry name" value="fungal_TF_MHR"/>
    <property type="match status" value="1"/>
</dbReference>
<dbReference type="InterPro" id="IPR050815">
    <property type="entry name" value="TF_fung"/>
</dbReference>
<comment type="caution">
    <text evidence="6">The sequence shown here is derived from an EMBL/GenBank/DDBJ whole genome shotgun (WGS) entry which is preliminary data.</text>
</comment>
<keyword evidence="5" id="KW-0539">Nucleus</keyword>
<protein>
    <recommendedName>
        <fullName evidence="8">Transcription factor domain-containing protein</fullName>
    </recommendedName>
</protein>
<gene>
    <name evidence="6" type="ORF">K493DRAFT_411760</name>
</gene>
<keyword evidence="7" id="KW-1185">Reference proteome</keyword>
<evidence type="ECO:0000313" key="7">
    <source>
        <dbReference type="Proteomes" id="UP000193498"/>
    </source>
</evidence>
<dbReference type="EMBL" id="MCFE01000659">
    <property type="protein sequence ID" value="ORX82789.1"/>
    <property type="molecule type" value="Genomic_DNA"/>
</dbReference>
<evidence type="ECO:0000256" key="3">
    <source>
        <dbReference type="ARBA" id="ARBA00023015"/>
    </source>
</evidence>
<dbReference type="PANTHER" id="PTHR47338:SF5">
    <property type="entry name" value="ZN(II)2CYS6 TRANSCRIPTION FACTOR (EUROFUNG)"/>
    <property type="match status" value="1"/>
</dbReference>
<dbReference type="GO" id="GO:0005634">
    <property type="term" value="C:nucleus"/>
    <property type="evidence" value="ECO:0007669"/>
    <property type="project" value="UniProtKB-SubCell"/>
</dbReference>
<dbReference type="GO" id="GO:0000981">
    <property type="term" value="F:DNA-binding transcription factor activity, RNA polymerase II-specific"/>
    <property type="evidence" value="ECO:0007669"/>
    <property type="project" value="InterPro"/>
</dbReference>
<evidence type="ECO:0000256" key="2">
    <source>
        <dbReference type="ARBA" id="ARBA00022723"/>
    </source>
</evidence>
<reference evidence="6 7" key="1">
    <citation type="submission" date="2016-07" db="EMBL/GenBank/DDBJ databases">
        <title>Pervasive Adenine N6-methylation of Active Genes in Fungi.</title>
        <authorList>
            <consortium name="DOE Joint Genome Institute"/>
            <person name="Mondo S.J."/>
            <person name="Dannebaum R.O."/>
            <person name="Kuo R.C."/>
            <person name="Labutti K."/>
            <person name="Haridas S."/>
            <person name="Kuo A."/>
            <person name="Salamov A."/>
            <person name="Ahrendt S.R."/>
            <person name="Lipzen A."/>
            <person name="Sullivan W."/>
            <person name="Andreopoulos W.B."/>
            <person name="Clum A."/>
            <person name="Lindquist E."/>
            <person name="Daum C."/>
            <person name="Ramamoorthy G.K."/>
            <person name="Gryganskyi A."/>
            <person name="Culley D."/>
            <person name="Magnuson J.K."/>
            <person name="James T.Y."/>
            <person name="O'Malley M.A."/>
            <person name="Stajich J.E."/>
            <person name="Spatafora J.W."/>
            <person name="Visel A."/>
            <person name="Grigoriev I.V."/>
        </authorList>
    </citation>
    <scope>NUCLEOTIDE SEQUENCE [LARGE SCALE GENOMIC DNA]</scope>
    <source>
        <strain evidence="6 7">CBS 931.73</strain>
    </source>
</reference>
<dbReference type="InParanoid" id="A0A1Y1XAN1"/>